<dbReference type="GeneID" id="27356004"/>
<sequence>MEHAKRQNIGGASLGYVVIQQRDKGNLNECLDTPVKQKPCCVSCTITHLEKETSAPPYHLLTLRFLVGSVVDTLLKLRQDDVHVPHQKTLSSPWWHPSCYVFPVKRKLSRTSLQSRVVQVSSSGR</sequence>
<dbReference type="Proteomes" id="UP000053342">
    <property type="component" value="Unassembled WGS sequence"/>
</dbReference>
<evidence type="ECO:0000313" key="1">
    <source>
        <dbReference type="EMBL" id="KIW45547.1"/>
    </source>
</evidence>
<dbReference type="VEuPathDB" id="FungiDB:PV06_03930"/>
<gene>
    <name evidence="1" type="ORF">PV06_03930</name>
</gene>
<keyword evidence="2" id="KW-1185">Reference proteome</keyword>
<dbReference type="EMBL" id="KN847334">
    <property type="protein sequence ID" value="KIW45547.1"/>
    <property type="molecule type" value="Genomic_DNA"/>
</dbReference>
<protein>
    <submittedName>
        <fullName evidence="1">Uncharacterized protein</fullName>
    </submittedName>
</protein>
<dbReference type="HOGENOM" id="CLU_1992658_0_0_1"/>
<proteinExistence type="predicted"/>
<dbReference type="RefSeq" id="XP_016265763.1">
    <property type="nucleotide sequence ID" value="XM_016404758.1"/>
</dbReference>
<evidence type="ECO:0000313" key="2">
    <source>
        <dbReference type="Proteomes" id="UP000053342"/>
    </source>
</evidence>
<dbReference type="AlphaFoldDB" id="A0A0D2C716"/>
<accession>A0A0D2C716</accession>
<organism evidence="1 2">
    <name type="scientific">Exophiala oligosperma</name>
    <dbReference type="NCBI Taxonomy" id="215243"/>
    <lineage>
        <taxon>Eukaryota</taxon>
        <taxon>Fungi</taxon>
        <taxon>Dikarya</taxon>
        <taxon>Ascomycota</taxon>
        <taxon>Pezizomycotina</taxon>
        <taxon>Eurotiomycetes</taxon>
        <taxon>Chaetothyriomycetidae</taxon>
        <taxon>Chaetothyriales</taxon>
        <taxon>Herpotrichiellaceae</taxon>
        <taxon>Exophiala</taxon>
    </lineage>
</organism>
<reference evidence="1 2" key="1">
    <citation type="submission" date="2015-01" db="EMBL/GenBank/DDBJ databases">
        <title>The Genome Sequence of Exophiala oligosperma CBS72588.</title>
        <authorList>
            <consortium name="The Broad Institute Genomics Platform"/>
            <person name="Cuomo C."/>
            <person name="de Hoog S."/>
            <person name="Gorbushina A."/>
            <person name="Stielow B."/>
            <person name="Teixiera M."/>
            <person name="Abouelleil A."/>
            <person name="Chapman S.B."/>
            <person name="Priest M."/>
            <person name="Young S.K."/>
            <person name="Wortman J."/>
            <person name="Nusbaum C."/>
            <person name="Birren B."/>
        </authorList>
    </citation>
    <scope>NUCLEOTIDE SEQUENCE [LARGE SCALE GENOMIC DNA]</scope>
    <source>
        <strain evidence="1 2">CBS 72588</strain>
    </source>
</reference>
<name>A0A0D2C716_9EURO</name>